<dbReference type="GO" id="GO:0005737">
    <property type="term" value="C:cytoplasm"/>
    <property type="evidence" value="ECO:0007669"/>
    <property type="project" value="TreeGrafter"/>
</dbReference>
<evidence type="ECO:0000256" key="2">
    <source>
        <dbReference type="ARBA" id="ARBA00022630"/>
    </source>
</evidence>
<dbReference type="Pfam" id="PF07992">
    <property type="entry name" value="Pyr_redox_2"/>
    <property type="match status" value="1"/>
</dbReference>
<evidence type="ECO:0000259" key="5">
    <source>
        <dbReference type="Pfam" id="PF07992"/>
    </source>
</evidence>
<dbReference type="Proteomes" id="UP001277561">
    <property type="component" value="Unassembled WGS sequence"/>
</dbReference>
<gene>
    <name evidence="8" type="ORF">CPJ18_23615</name>
    <name evidence="7" type="ORF">RMS29_24965</name>
</gene>
<name>A0AAE5VMF5_9HYPH</name>
<dbReference type="PANTHER" id="PTHR43557">
    <property type="entry name" value="APOPTOSIS-INDUCING FACTOR 1"/>
    <property type="match status" value="1"/>
</dbReference>
<dbReference type="InterPro" id="IPR036188">
    <property type="entry name" value="FAD/NAD-bd_sf"/>
</dbReference>
<protein>
    <submittedName>
        <fullName evidence="7">FAD-dependent oxidoreductase</fullName>
    </submittedName>
    <submittedName>
        <fullName evidence="8">NAD(P)H-nitrite reductase</fullName>
    </submittedName>
</protein>
<proteinExistence type="predicted"/>
<dbReference type="SUPFAM" id="SSF51905">
    <property type="entry name" value="FAD/NAD(P)-binding domain"/>
    <property type="match status" value="1"/>
</dbReference>
<dbReference type="InterPro" id="IPR028202">
    <property type="entry name" value="Reductase_C"/>
</dbReference>
<dbReference type="InterPro" id="IPR016156">
    <property type="entry name" value="FAD/NAD-linked_Rdtase_dimer_sf"/>
</dbReference>
<keyword evidence="10" id="KW-1185">Reference proteome</keyword>
<dbReference type="Pfam" id="PF14759">
    <property type="entry name" value="Reductase_C"/>
    <property type="match status" value="1"/>
</dbReference>
<comment type="caution">
    <text evidence="8">The sequence shown here is derived from an EMBL/GenBank/DDBJ whole genome shotgun (WGS) entry which is preliminary data.</text>
</comment>
<keyword evidence="4" id="KW-0560">Oxidoreductase</keyword>
<organism evidence="8 9">
    <name type="scientific">Agrobacterium rosae</name>
    <dbReference type="NCBI Taxonomy" id="1972867"/>
    <lineage>
        <taxon>Bacteria</taxon>
        <taxon>Pseudomonadati</taxon>
        <taxon>Pseudomonadota</taxon>
        <taxon>Alphaproteobacteria</taxon>
        <taxon>Hyphomicrobiales</taxon>
        <taxon>Rhizobiaceae</taxon>
        <taxon>Rhizobium/Agrobacterium group</taxon>
        <taxon>Agrobacterium</taxon>
    </lineage>
</organism>
<dbReference type="RefSeq" id="WP_103660246.1">
    <property type="nucleotide sequence ID" value="NZ_CP192766.1"/>
</dbReference>
<dbReference type="SUPFAM" id="SSF55424">
    <property type="entry name" value="FAD/NAD-linked reductases, dimerisation (C-terminal) domain"/>
    <property type="match status" value="1"/>
</dbReference>
<dbReference type="Gene3D" id="3.30.390.30">
    <property type="match status" value="1"/>
</dbReference>
<reference evidence="8 9" key="1">
    <citation type="journal article" date="2018" name="Syst. Appl. Microbiol.">
        <title>Agrobacterium rosae sp. nov., isolated from galls on different agricultural crops.</title>
        <authorList>
            <person name="Kuzmanovic N."/>
            <person name="Pulawska J."/>
            <person name="Smalla K."/>
            <person name="Nesme X."/>
        </authorList>
    </citation>
    <scope>NUCLEOTIDE SEQUENCE [LARGE SCALE GENOMIC DNA]</scope>
    <source>
        <strain evidence="8 9">NCPPB 1650</strain>
    </source>
</reference>
<feature type="domain" description="Reductase C-terminal" evidence="6">
    <location>
        <begin position="321"/>
        <end position="387"/>
    </location>
</feature>
<sequence length="403" mass="42638">MAGILILGASHSGVATAAALRVAGCEDAVTLVTQESALPYHRPPLSKDGLTKQDFAPPLLRPQSFYAANRIELKQGVMVESIHPAEKYVLSTNGTRYPYQRLILACGAESRRLPRTIDPDGIAHYLRTHDDLQALKARLSQAGSVAIIGGGLIGVEIAAIAVENGLRATIIEAGNRLMERTVSKSIANYVLDRHEARGLSVRFGVTLTALHHDSGRGADIVTLDGGETIAADLVVAAIGAVPHDSLAGRAGLKVNGGVLCSETGLTSDPSIYAVGDCSAWYDPILQRHIRNEAVNPGQDQAKIVAASIAGSPLPVKRLARYWSHQAGIQIQMAGDVHGSDMEAVLNAPVSGAFSVLGFKGDRLIAVQTINGAQQFGKLHDMIGMDRDALAVALDVEFPPPHHH</sequence>
<dbReference type="InterPro" id="IPR050446">
    <property type="entry name" value="FAD-oxidoreductase/Apoptosis"/>
</dbReference>
<dbReference type="Proteomes" id="UP000237447">
    <property type="component" value="Unassembled WGS sequence"/>
</dbReference>
<keyword evidence="3" id="KW-0274">FAD</keyword>
<evidence type="ECO:0000256" key="3">
    <source>
        <dbReference type="ARBA" id="ARBA00022827"/>
    </source>
</evidence>
<dbReference type="EMBL" id="JAVRAD010000018">
    <property type="protein sequence ID" value="MDX8332465.1"/>
    <property type="molecule type" value="Genomic_DNA"/>
</dbReference>
<dbReference type="GO" id="GO:0016651">
    <property type="term" value="F:oxidoreductase activity, acting on NAD(P)H"/>
    <property type="evidence" value="ECO:0007669"/>
    <property type="project" value="TreeGrafter"/>
</dbReference>
<evidence type="ECO:0000256" key="1">
    <source>
        <dbReference type="ARBA" id="ARBA00001974"/>
    </source>
</evidence>
<dbReference type="InterPro" id="IPR023753">
    <property type="entry name" value="FAD/NAD-binding_dom"/>
</dbReference>
<feature type="domain" description="FAD/NAD(P)-binding" evidence="5">
    <location>
        <begin position="4"/>
        <end position="282"/>
    </location>
</feature>
<reference evidence="7 10" key="2">
    <citation type="journal article" date="2023" name="Phytobiomes J">
        <title>Deciphering the key players within the bacterial microbiota associated with aerial crown gall tumors on rhododendron: Insights into the gallobiome.</title>
        <authorList>
            <person name="Kuzmanovic N."/>
            <person name="Nesme J."/>
            <person name="Wolf J."/>
            <person name="Neumann-Schaal M."/>
            <person name="Petersen J."/>
            <person name="Fernandez-Gnecco G."/>
            <person name="Sproeer C."/>
            <person name="Bunk B."/>
            <person name="Overmann J."/>
            <person name="Sorensen S.J."/>
            <person name="Idczak E."/>
            <person name="Smalla K."/>
        </authorList>
    </citation>
    <scope>NUCLEOTIDE SEQUENCE [LARGE SCALE GENOMIC DNA]</scope>
    <source>
        <strain evidence="7">Rho-14.1</strain>
        <strain evidence="10">rho-14.1</strain>
    </source>
</reference>
<evidence type="ECO:0000259" key="6">
    <source>
        <dbReference type="Pfam" id="PF14759"/>
    </source>
</evidence>
<dbReference type="AlphaFoldDB" id="A0AAE5VMF5"/>
<evidence type="ECO:0000313" key="10">
    <source>
        <dbReference type="Proteomes" id="UP001277561"/>
    </source>
</evidence>
<evidence type="ECO:0000313" key="7">
    <source>
        <dbReference type="EMBL" id="MDX8332465.1"/>
    </source>
</evidence>
<evidence type="ECO:0000313" key="8">
    <source>
        <dbReference type="EMBL" id="POO48958.1"/>
    </source>
</evidence>
<dbReference type="PANTHER" id="PTHR43557:SF2">
    <property type="entry name" value="RIESKE DOMAIN-CONTAINING PROTEIN-RELATED"/>
    <property type="match status" value="1"/>
</dbReference>
<dbReference type="PRINTS" id="PR00411">
    <property type="entry name" value="PNDRDTASEI"/>
</dbReference>
<evidence type="ECO:0000256" key="4">
    <source>
        <dbReference type="ARBA" id="ARBA00023002"/>
    </source>
</evidence>
<dbReference type="PRINTS" id="PR00368">
    <property type="entry name" value="FADPNR"/>
</dbReference>
<keyword evidence="2" id="KW-0285">Flavoprotein</keyword>
<evidence type="ECO:0000313" key="9">
    <source>
        <dbReference type="Proteomes" id="UP000237447"/>
    </source>
</evidence>
<dbReference type="Gene3D" id="3.50.50.60">
    <property type="entry name" value="FAD/NAD(P)-binding domain"/>
    <property type="match status" value="2"/>
</dbReference>
<comment type="cofactor">
    <cofactor evidence="1">
        <name>FAD</name>
        <dbReference type="ChEBI" id="CHEBI:57692"/>
    </cofactor>
</comment>
<accession>A0AAE5VMF5</accession>
<dbReference type="GeneID" id="86882290"/>
<dbReference type="EMBL" id="NXEJ01000012">
    <property type="protein sequence ID" value="POO48958.1"/>
    <property type="molecule type" value="Genomic_DNA"/>
</dbReference>